<keyword evidence="2" id="KW-1185">Reference proteome</keyword>
<dbReference type="Gramene" id="TVU19905">
    <property type="protein sequence ID" value="TVU19905"/>
    <property type="gene ID" value="EJB05_36087"/>
</dbReference>
<proteinExistence type="predicted"/>
<dbReference type="Proteomes" id="UP000324897">
    <property type="component" value="Chromosome 7"/>
</dbReference>
<dbReference type="EMBL" id="RWGY01000029">
    <property type="protein sequence ID" value="TVU19905.1"/>
    <property type="molecule type" value="Genomic_DNA"/>
</dbReference>
<evidence type="ECO:0000313" key="2">
    <source>
        <dbReference type="Proteomes" id="UP000324897"/>
    </source>
</evidence>
<organism evidence="1 2">
    <name type="scientific">Eragrostis curvula</name>
    <name type="common">weeping love grass</name>
    <dbReference type="NCBI Taxonomy" id="38414"/>
    <lineage>
        <taxon>Eukaryota</taxon>
        <taxon>Viridiplantae</taxon>
        <taxon>Streptophyta</taxon>
        <taxon>Embryophyta</taxon>
        <taxon>Tracheophyta</taxon>
        <taxon>Spermatophyta</taxon>
        <taxon>Magnoliopsida</taxon>
        <taxon>Liliopsida</taxon>
        <taxon>Poales</taxon>
        <taxon>Poaceae</taxon>
        <taxon>PACMAD clade</taxon>
        <taxon>Chloridoideae</taxon>
        <taxon>Eragrostideae</taxon>
        <taxon>Eragrostidinae</taxon>
        <taxon>Eragrostis</taxon>
    </lineage>
</organism>
<dbReference type="AlphaFoldDB" id="A0A5J9U8H2"/>
<sequence>LPGGSHARGLLSNRATGAPHAVAVIMSRATAQQEFLVQTSYQREQAQVCTDGHLC</sequence>
<evidence type="ECO:0000313" key="1">
    <source>
        <dbReference type="EMBL" id="TVU19905.1"/>
    </source>
</evidence>
<protein>
    <submittedName>
        <fullName evidence="1">Uncharacterized protein</fullName>
    </submittedName>
</protein>
<gene>
    <name evidence="1" type="ORF">EJB05_36087</name>
</gene>
<reference evidence="1 2" key="1">
    <citation type="journal article" date="2019" name="Sci. Rep.">
        <title>A high-quality genome of Eragrostis curvula grass provides insights into Poaceae evolution and supports new strategies to enhance forage quality.</title>
        <authorList>
            <person name="Carballo J."/>
            <person name="Santos B.A.C.M."/>
            <person name="Zappacosta D."/>
            <person name="Garbus I."/>
            <person name="Selva J.P."/>
            <person name="Gallo C.A."/>
            <person name="Diaz A."/>
            <person name="Albertini E."/>
            <person name="Caccamo M."/>
            <person name="Echenique V."/>
        </authorList>
    </citation>
    <scope>NUCLEOTIDE SEQUENCE [LARGE SCALE GENOMIC DNA]</scope>
    <source>
        <strain evidence="2">cv. Victoria</strain>
        <tissue evidence="1">Leaf</tissue>
    </source>
</reference>
<feature type="non-terminal residue" evidence="1">
    <location>
        <position position="1"/>
    </location>
</feature>
<accession>A0A5J9U8H2</accession>
<name>A0A5J9U8H2_9POAL</name>
<comment type="caution">
    <text evidence="1">The sequence shown here is derived from an EMBL/GenBank/DDBJ whole genome shotgun (WGS) entry which is preliminary data.</text>
</comment>